<dbReference type="PANTHER" id="PTHR13202">
    <property type="entry name" value="MICROSOMAL SIGNAL PEPTIDASE 12 KDA SUBUNIT"/>
    <property type="match status" value="1"/>
</dbReference>
<dbReference type="EnsemblPlants" id="Pp3c4_410V3.1">
    <property type="protein sequence ID" value="PAC:32922281.CDS.1"/>
    <property type="gene ID" value="Pp3c4_410"/>
</dbReference>
<evidence type="ECO:0000313" key="10">
    <source>
        <dbReference type="EMBL" id="PNR54686.1"/>
    </source>
</evidence>
<comment type="function">
    <text evidence="8">Component of the signal peptidase complex (SPC) which catalyzes the cleavage of N-terminal signal sequences from nascent proteins as they are translocated into the lumen of the endoplasmic reticulum. Dispensable for SPC enzymatic activity.</text>
</comment>
<comment type="subcellular location">
    <subcellularLocation>
        <location evidence="1">Endoplasmic reticulum membrane</location>
        <topology evidence="1">Multi-pass membrane protein</topology>
    </subcellularLocation>
</comment>
<evidence type="ECO:0000256" key="3">
    <source>
        <dbReference type="ARBA" id="ARBA00017059"/>
    </source>
</evidence>
<dbReference type="Gramene" id="Pp3c4_410V3.2">
    <property type="protein sequence ID" value="PAC:32922282.CDS.1"/>
    <property type="gene ID" value="Pp3c4_410"/>
</dbReference>
<reference evidence="10 12" key="1">
    <citation type="journal article" date="2008" name="Science">
        <title>The Physcomitrella genome reveals evolutionary insights into the conquest of land by plants.</title>
        <authorList>
            <person name="Rensing S."/>
            <person name="Lang D."/>
            <person name="Zimmer A."/>
            <person name="Terry A."/>
            <person name="Salamov A."/>
            <person name="Shapiro H."/>
            <person name="Nishiyama T."/>
            <person name="Perroud P.-F."/>
            <person name="Lindquist E."/>
            <person name="Kamisugi Y."/>
            <person name="Tanahashi T."/>
            <person name="Sakakibara K."/>
            <person name="Fujita T."/>
            <person name="Oishi K."/>
            <person name="Shin-I T."/>
            <person name="Kuroki Y."/>
            <person name="Toyoda A."/>
            <person name="Suzuki Y."/>
            <person name="Hashimoto A."/>
            <person name="Yamaguchi K."/>
            <person name="Sugano A."/>
            <person name="Kohara Y."/>
            <person name="Fujiyama A."/>
            <person name="Anterola A."/>
            <person name="Aoki S."/>
            <person name="Ashton N."/>
            <person name="Barbazuk W.B."/>
            <person name="Barker E."/>
            <person name="Bennetzen J."/>
            <person name="Bezanilla M."/>
            <person name="Blankenship R."/>
            <person name="Cho S.H."/>
            <person name="Dutcher S."/>
            <person name="Estelle M."/>
            <person name="Fawcett J.A."/>
            <person name="Gundlach H."/>
            <person name="Hanada K."/>
            <person name="Heyl A."/>
            <person name="Hicks K.A."/>
            <person name="Hugh J."/>
            <person name="Lohr M."/>
            <person name="Mayer K."/>
            <person name="Melkozernov A."/>
            <person name="Murata T."/>
            <person name="Nelson D."/>
            <person name="Pils B."/>
            <person name="Prigge M."/>
            <person name="Reiss B."/>
            <person name="Renner T."/>
            <person name="Rombauts S."/>
            <person name="Rushton P."/>
            <person name="Sanderfoot A."/>
            <person name="Schween G."/>
            <person name="Shiu S.-H."/>
            <person name="Stueber K."/>
            <person name="Theodoulou F.L."/>
            <person name="Tu H."/>
            <person name="Van de Peer Y."/>
            <person name="Verrier P.J."/>
            <person name="Waters E."/>
            <person name="Wood A."/>
            <person name="Yang L."/>
            <person name="Cove D."/>
            <person name="Cuming A."/>
            <person name="Hasebe M."/>
            <person name="Lucas S."/>
            <person name="Mishler D.B."/>
            <person name="Reski R."/>
            <person name="Grigoriev I."/>
            <person name="Quatrano R.S."/>
            <person name="Boore J.L."/>
        </authorList>
    </citation>
    <scope>NUCLEOTIDE SEQUENCE [LARGE SCALE GENOMIC DNA]</scope>
    <source>
        <strain evidence="11 12">cv. Gransden 2004</strain>
    </source>
</reference>
<dbReference type="GO" id="GO:0006465">
    <property type="term" value="P:signal peptide processing"/>
    <property type="evidence" value="ECO:0000318"/>
    <property type="project" value="GO_Central"/>
</dbReference>
<evidence type="ECO:0000256" key="4">
    <source>
        <dbReference type="ARBA" id="ARBA00022692"/>
    </source>
</evidence>
<dbReference type="Gramene" id="Pp3c4_410V3.1">
    <property type="protein sequence ID" value="PAC:32922281.CDS.1"/>
    <property type="gene ID" value="Pp3c4_410"/>
</dbReference>
<keyword evidence="6 9" id="KW-1133">Transmembrane helix</keyword>
<dbReference type="STRING" id="3218.A9TMQ7"/>
<dbReference type="GO" id="GO:0045047">
    <property type="term" value="P:protein targeting to ER"/>
    <property type="evidence" value="ECO:0000318"/>
    <property type="project" value="GO_Central"/>
</dbReference>
<gene>
    <name evidence="10" type="ORF">PHYPA_005579</name>
</gene>
<dbReference type="GO" id="GO:0005787">
    <property type="term" value="C:signal peptidase complex"/>
    <property type="evidence" value="ECO:0000318"/>
    <property type="project" value="GO_Central"/>
</dbReference>
<dbReference type="AlphaFoldDB" id="A9TMQ7"/>
<dbReference type="PANTHER" id="PTHR13202:SF0">
    <property type="entry name" value="SIGNAL PEPTIDASE COMPLEX SUBUNIT 1"/>
    <property type="match status" value="1"/>
</dbReference>
<reference evidence="10 12" key="2">
    <citation type="journal article" date="2018" name="Plant J.">
        <title>The Physcomitrella patens chromosome-scale assembly reveals moss genome structure and evolution.</title>
        <authorList>
            <person name="Lang D."/>
            <person name="Ullrich K.K."/>
            <person name="Murat F."/>
            <person name="Fuchs J."/>
            <person name="Jenkins J."/>
            <person name="Haas F.B."/>
            <person name="Piednoel M."/>
            <person name="Gundlach H."/>
            <person name="Van Bel M."/>
            <person name="Meyberg R."/>
            <person name="Vives C."/>
            <person name="Morata J."/>
            <person name="Symeonidi A."/>
            <person name="Hiss M."/>
            <person name="Muchero W."/>
            <person name="Kamisugi Y."/>
            <person name="Saleh O."/>
            <person name="Blanc G."/>
            <person name="Decker E.L."/>
            <person name="van Gessel N."/>
            <person name="Grimwood J."/>
            <person name="Hayes R.D."/>
            <person name="Graham S.W."/>
            <person name="Gunter L.E."/>
            <person name="McDaniel S.F."/>
            <person name="Hoernstein S.N.W."/>
            <person name="Larsson A."/>
            <person name="Li F.W."/>
            <person name="Perroud P.F."/>
            <person name="Phillips J."/>
            <person name="Ranjan P."/>
            <person name="Rokshar D.S."/>
            <person name="Rothfels C.J."/>
            <person name="Schneider L."/>
            <person name="Shu S."/>
            <person name="Stevenson D.W."/>
            <person name="Thummler F."/>
            <person name="Tillich M."/>
            <person name="Villarreal Aguilar J.C."/>
            <person name="Widiez T."/>
            <person name="Wong G.K."/>
            <person name="Wymore A."/>
            <person name="Zhang Y."/>
            <person name="Zimmer A.D."/>
            <person name="Quatrano R.S."/>
            <person name="Mayer K.F.X."/>
            <person name="Goodstein D."/>
            <person name="Casacuberta J.M."/>
            <person name="Vandepoele K."/>
            <person name="Reski R."/>
            <person name="Cuming A.C."/>
            <person name="Tuskan G.A."/>
            <person name="Maumus F."/>
            <person name="Salse J."/>
            <person name="Schmutz J."/>
            <person name="Rensing S.A."/>
        </authorList>
    </citation>
    <scope>NUCLEOTIDE SEQUENCE [LARGE SCALE GENOMIC DNA]</scope>
    <source>
        <strain evidence="11 12">cv. Gransden 2004</strain>
    </source>
</reference>
<evidence type="ECO:0000256" key="7">
    <source>
        <dbReference type="ARBA" id="ARBA00023136"/>
    </source>
</evidence>
<evidence type="ECO:0000313" key="12">
    <source>
        <dbReference type="Proteomes" id="UP000006727"/>
    </source>
</evidence>
<evidence type="ECO:0000256" key="5">
    <source>
        <dbReference type="ARBA" id="ARBA00022824"/>
    </source>
</evidence>
<evidence type="ECO:0000256" key="2">
    <source>
        <dbReference type="ARBA" id="ARBA00005245"/>
    </source>
</evidence>
<dbReference type="EnsemblPlants" id="Pp3c4_410V3.2">
    <property type="protein sequence ID" value="PAC:32922282.CDS.1"/>
    <property type="gene ID" value="Pp3c4_410"/>
</dbReference>
<organism evidence="10">
    <name type="scientific">Physcomitrium patens</name>
    <name type="common">Spreading-leaved earth moss</name>
    <name type="synonym">Physcomitrella patens</name>
    <dbReference type="NCBI Taxonomy" id="3218"/>
    <lineage>
        <taxon>Eukaryota</taxon>
        <taxon>Viridiplantae</taxon>
        <taxon>Streptophyta</taxon>
        <taxon>Embryophyta</taxon>
        <taxon>Bryophyta</taxon>
        <taxon>Bryophytina</taxon>
        <taxon>Bryopsida</taxon>
        <taxon>Funariidae</taxon>
        <taxon>Funariales</taxon>
        <taxon>Funariaceae</taxon>
        <taxon>Physcomitrium</taxon>
    </lineage>
</organism>
<accession>A9TMQ7</accession>
<comment type="similarity">
    <text evidence="2">Belongs to the SPCS1 family.</text>
</comment>
<keyword evidence="7 9" id="KW-0472">Membrane</keyword>
<evidence type="ECO:0000256" key="8">
    <source>
        <dbReference type="ARBA" id="ARBA00045204"/>
    </source>
</evidence>
<feature type="transmembrane region" description="Helical" evidence="9">
    <location>
        <begin position="40"/>
        <end position="61"/>
    </location>
</feature>
<proteinExistence type="inferred from homology"/>
<dbReference type="InterPro" id="IPR009542">
    <property type="entry name" value="Spc1/SPCS1"/>
</dbReference>
<keyword evidence="12" id="KW-1185">Reference proteome</keyword>
<name>A9TMQ7_PHYPA</name>
<dbReference type="Proteomes" id="UP000006727">
    <property type="component" value="Chromosome 4"/>
</dbReference>
<keyword evidence="4 9" id="KW-0812">Transmembrane</keyword>
<feature type="transmembrane region" description="Helical" evidence="9">
    <location>
        <begin position="14"/>
        <end position="33"/>
    </location>
</feature>
<evidence type="ECO:0000313" key="11">
    <source>
        <dbReference type="EnsemblPlants" id="PAC:32922281.CDS.1"/>
    </source>
</evidence>
<sequence length="140" mass="16257">MGEDFPGQKRQQDIFQYCVVCSFAMALTCGWAFRSVRIGCYAYLVGLVLTWLVNIVEWDYFFSPASSWNEGKYLDVTGYWELEARDRMSVNQLKDRVPKQRSQITMSGGPARMTISSRPMPEFRFKKWVPNPCLPKTLFS</sequence>
<evidence type="ECO:0000256" key="1">
    <source>
        <dbReference type="ARBA" id="ARBA00004477"/>
    </source>
</evidence>
<reference evidence="11" key="3">
    <citation type="submission" date="2020-12" db="UniProtKB">
        <authorList>
            <consortium name="EnsemblPlants"/>
        </authorList>
    </citation>
    <scope>IDENTIFICATION</scope>
</reference>
<evidence type="ECO:0000256" key="9">
    <source>
        <dbReference type="SAM" id="Phobius"/>
    </source>
</evidence>
<protein>
    <recommendedName>
        <fullName evidence="3">Signal peptidase complex subunit 1</fullName>
    </recommendedName>
</protein>
<dbReference type="InParanoid" id="A9TMQ7"/>
<keyword evidence="5" id="KW-0256">Endoplasmic reticulum</keyword>
<evidence type="ECO:0000256" key="6">
    <source>
        <dbReference type="ARBA" id="ARBA00022989"/>
    </source>
</evidence>
<dbReference type="EMBL" id="ABEU02000004">
    <property type="protein sequence ID" value="PNR54686.1"/>
    <property type="molecule type" value="Genomic_DNA"/>
</dbReference>
<dbReference type="Pfam" id="PF06645">
    <property type="entry name" value="SPC12"/>
    <property type="match status" value="1"/>
</dbReference>
<dbReference type="HOGENOM" id="CLU_1963322_0_0_1"/>
<dbReference type="PaxDb" id="3218-PP1S267_71V6.1"/>